<name>A0AA39GAP0_SARSR</name>
<reference evidence="3" key="1">
    <citation type="submission" date="2022-10" db="EMBL/GenBank/DDBJ databases">
        <title>Determination and structural analysis of whole genome sequence of Sarocladium strictum F4-1.</title>
        <authorList>
            <person name="Hu L."/>
            <person name="Jiang Y."/>
        </authorList>
    </citation>
    <scope>NUCLEOTIDE SEQUENCE</scope>
    <source>
        <strain evidence="3">F4-1</strain>
    </source>
</reference>
<proteinExistence type="predicted"/>
<dbReference type="SMART" id="SM00320">
    <property type="entry name" value="WD40"/>
    <property type="match status" value="2"/>
</dbReference>
<dbReference type="Proteomes" id="UP001175261">
    <property type="component" value="Unassembled WGS sequence"/>
</dbReference>
<dbReference type="InterPro" id="IPR001680">
    <property type="entry name" value="WD40_rpt"/>
</dbReference>
<dbReference type="SUPFAM" id="SSF50978">
    <property type="entry name" value="WD40 repeat-like"/>
    <property type="match status" value="1"/>
</dbReference>
<dbReference type="PROSITE" id="PS50294">
    <property type="entry name" value="WD_REPEATS_REGION"/>
    <property type="match status" value="1"/>
</dbReference>
<evidence type="ECO:0000256" key="2">
    <source>
        <dbReference type="SAM" id="MobiDB-lite"/>
    </source>
</evidence>
<dbReference type="PANTHER" id="PTHR43991">
    <property type="entry name" value="WD REPEAT PROTEIN (AFU_ORTHOLOGUE AFUA_8G05640)-RELATED"/>
    <property type="match status" value="1"/>
</dbReference>
<dbReference type="EMBL" id="JAPDFR010000009">
    <property type="protein sequence ID" value="KAK0383218.1"/>
    <property type="molecule type" value="Genomic_DNA"/>
</dbReference>
<dbReference type="AlphaFoldDB" id="A0AA39GAP0"/>
<evidence type="ECO:0000256" key="1">
    <source>
        <dbReference type="PROSITE-ProRule" id="PRU00221"/>
    </source>
</evidence>
<dbReference type="InterPro" id="IPR015943">
    <property type="entry name" value="WD40/YVTN_repeat-like_dom_sf"/>
</dbReference>
<sequence length="615" mass="67939">MAAMDTSLLLAEQGHQVQQSQQIVVPGTDGIPEVSFHGYIENGWLIPPLSQAQHFIPPVTGALPESQTDPSSPDSASTQLSTSPVMTWNSADAIGPNPNDINFSNSYPQHSPVHGILGSPSHQHHISYHVQYGGPDWQVPGNQGYPFMLESNMRNLHAHEFIMALCQERTGPFSRMHIHAIRQLLQKETTTIKALDLNGDHFDLQGIPWTSIGIPREVARRRRRETFVNHTNIVGADKFKDPDDMYLSSHRNFFRFRRLDAIDDTRLAHFQLRNLLACPSRTQAFYPTKGGLQCINPLTGAVSPALRMTPMASFSCVAADYGVVMAGALNGSYCIRRLDGKVRDTVEGSITRAVGGGANHLDMYTGRGSNSPHVGICSNDSHFRVMDLRTQRILSSWESDGPFNCSAVSADGRVRAMMGDLRPVVICDTTSGVRIQTLTGHRDYGFACAWSDDGWTLATGNQDNKLCIWDARKWCDSNGYSRPVTTIKSEMACVRSLKFSPVGSGQPVLVAAEDADFINIIDAQTYNSKQTIDIFGNIGGLAFTNEGRDLNVLCCDPTRGSLIQFERCGQEVEPLLENIYGDEEEFDLSSARDPRLMAHRETPYSDLLQDCIDAF</sequence>
<organism evidence="3 4">
    <name type="scientific">Sarocladium strictum</name>
    <name type="common">Black bundle disease fungus</name>
    <name type="synonym">Acremonium strictum</name>
    <dbReference type="NCBI Taxonomy" id="5046"/>
    <lineage>
        <taxon>Eukaryota</taxon>
        <taxon>Fungi</taxon>
        <taxon>Dikarya</taxon>
        <taxon>Ascomycota</taxon>
        <taxon>Pezizomycotina</taxon>
        <taxon>Sordariomycetes</taxon>
        <taxon>Hypocreomycetidae</taxon>
        <taxon>Hypocreales</taxon>
        <taxon>Sarocladiaceae</taxon>
        <taxon>Sarocladium</taxon>
    </lineage>
</organism>
<evidence type="ECO:0000313" key="4">
    <source>
        <dbReference type="Proteomes" id="UP001175261"/>
    </source>
</evidence>
<keyword evidence="4" id="KW-1185">Reference proteome</keyword>
<dbReference type="PROSITE" id="PS50082">
    <property type="entry name" value="WD_REPEATS_2"/>
    <property type="match status" value="1"/>
</dbReference>
<feature type="region of interest" description="Disordered" evidence="2">
    <location>
        <begin position="59"/>
        <end position="83"/>
    </location>
</feature>
<keyword evidence="1" id="KW-0853">WD repeat</keyword>
<feature type="compositionally biased region" description="Polar residues" evidence="2">
    <location>
        <begin position="65"/>
        <end position="83"/>
    </location>
</feature>
<gene>
    <name evidence="3" type="ORF">NLU13_9131</name>
</gene>
<evidence type="ECO:0000313" key="3">
    <source>
        <dbReference type="EMBL" id="KAK0383218.1"/>
    </source>
</evidence>
<protein>
    <submittedName>
        <fullName evidence="3">Uncharacterized protein</fullName>
    </submittedName>
</protein>
<accession>A0AA39GAP0</accession>
<comment type="caution">
    <text evidence="3">The sequence shown here is derived from an EMBL/GenBank/DDBJ whole genome shotgun (WGS) entry which is preliminary data.</text>
</comment>
<dbReference type="Gene3D" id="2.130.10.10">
    <property type="entry name" value="YVTN repeat-like/Quinoprotein amine dehydrogenase"/>
    <property type="match status" value="1"/>
</dbReference>
<dbReference type="InterPro" id="IPR036322">
    <property type="entry name" value="WD40_repeat_dom_sf"/>
</dbReference>
<dbReference type="PANTHER" id="PTHR43991:SF12">
    <property type="entry name" value="WD REPEAT PROTEIN (AFU_ORTHOLOGUE AFUA_8G05640)"/>
    <property type="match status" value="1"/>
</dbReference>
<feature type="repeat" description="WD" evidence="1">
    <location>
        <begin position="438"/>
        <end position="470"/>
    </location>
</feature>